<evidence type="ECO:0000256" key="1">
    <source>
        <dbReference type="ARBA" id="ARBA00006926"/>
    </source>
</evidence>
<comment type="similarity">
    <text evidence="1">Belongs to the glutathione peroxidase family.</text>
</comment>
<keyword evidence="3" id="KW-0560">Oxidoreductase</keyword>
<dbReference type="InterPro" id="IPR000889">
    <property type="entry name" value="Glutathione_peroxidase"/>
</dbReference>
<dbReference type="Pfam" id="PF00255">
    <property type="entry name" value="GSHPx"/>
    <property type="match status" value="1"/>
</dbReference>
<evidence type="ECO:0000313" key="4">
    <source>
        <dbReference type="EMBL" id="KAI7843640.1"/>
    </source>
</evidence>
<reference evidence="4" key="1">
    <citation type="submission" date="2020-11" db="EMBL/GenBank/DDBJ databases">
        <title>Chlorella ohadii genome sequencing and assembly.</title>
        <authorList>
            <person name="Murik O."/>
            <person name="Treves H."/>
            <person name="Kedem I."/>
            <person name="Shotland Y."/>
            <person name="Kaplan A."/>
        </authorList>
    </citation>
    <scope>NUCLEOTIDE SEQUENCE</scope>
    <source>
        <strain evidence="4">1</strain>
    </source>
</reference>
<accession>A0AAD5DTB5</accession>
<dbReference type="GO" id="GO:0006979">
    <property type="term" value="P:response to oxidative stress"/>
    <property type="evidence" value="ECO:0007669"/>
    <property type="project" value="InterPro"/>
</dbReference>
<proteinExistence type="inferred from homology"/>
<dbReference type="CDD" id="cd00340">
    <property type="entry name" value="GSH_Peroxidase"/>
    <property type="match status" value="1"/>
</dbReference>
<sequence>MGNIVSFSSPSSEATNFHQLSALDIDKQPVDFASLAGKVVLVSNVASKLVVAAAKEKYGDKGLVIMAFPCNQFGFQEPGTNEEIKKFAADRGFTGEGTQLMDKVKVNGSGASPVFQFLKVASGDTGPIGWNFAKFLVRKDGTVYGRFGVRTLPSELVPQIEECLKLEQ</sequence>
<dbReference type="GO" id="GO:0004601">
    <property type="term" value="F:peroxidase activity"/>
    <property type="evidence" value="ECO:0007669"/>
    <property type="project" value="UniProtKB-KW"/>
</dbReference>
<protein>
    <recommendedName>
        <fullName evidence="6">Glutathione peroxidase</fullName>
    </recommendedName>
</protein>
<keyword evidence="2" id="KW-0575">Peroxidase</keyword>
<dbReference type="AlphaFoldDB" id="A0AAD5DTB5"/>
<name>A0AAD5DTB5_9CHLO</name>
<evidence type="ECO:0000313" key="5">
    <source>
        <dbReference type="Proteomes" id="UP001205105"/>
    </source>
</evidence>
<evidence type="ECO:0000256" key="2">
    <source>
        <dbReference type="ARBA" id="ARBA00022559"/>
    </source>
</evidence>
<organism evidence="4 5">
    <name type="scientific">Chlorella ohadii</name>
    <dbReference type="NCBI Taxonomy" id="2649997"/>
    <lineage>
        <taxon>Eukaryota</taxon>
        <taxon>Viridiplantae</taxon>
        <taxon>Chlorophyta</taxon>
        <taxon>core chlorophytes</taxon>
        <taxon>Trebouxiophyceae</taxon>
        <taxon>Chlorellales</taxon>
        <taxon>Chlorellaceae</taxon>
        <taxon>Chlorella clade</taxon>
        <taxon>Chlorella</taxon>
    </lineage>
</organism>
<dbReference type="PANTHER" id="PTHR11592">
    <property type="entry name" value="GLUTATHIONE PEROXIDASE"/>
    <property type="match status" value="1"/>
</dbReference>
<dbReference type="PANTHER" id="PTHR11592:SF78">
    <property type="entry name" value="GLUTATHIONE PEROXIDASE"/>
    <property type="match status" value="1"/>
</dbReference>
<gene>
    <name evidence="4" type="ORF">COHA_002879</name>
</gene>
<dbReference type="Proteomes" id="UP001205105">
    <property type="component" value="Unassembled WGS sequence"/>
</dbReference>
<dbReference type="Gene3D" id="3.40.30.10">
    <property type="entry name" value="Glutaredoxin"/>
    <property type="match status" value="1"/>
</dbReference>
<comment type="caution">
    <text evidence="4">The sequence shown here is derived from an EMBL/GenBank/DDBJ whole genome shotgun (WGS) entry which is preliminary data.</text>
</comment>
<dbReference type="PROSITE" id="PS51355">
    <property type="entry name" value="GLUTATHIONE_PEROXID_3"/>
    <property type="match status" value="1"/>
</dbReference>
<dbReference type="EMBL" id="JADXDR010000037">
    <property type="protein sequence ID" value="KAI7843640.1"/>
    <property type="molecule type" value="Genomic_DNA"/>
</dbReference>
<evidence type="ECO:0008006" key="6">
    <source>
        <dbReference type="Google" id="ProtNLM"/>
    </source>
</evidence>
<keyword evidence="5" id="KW-1185">Reference proteome</keyword>
<dbReference type="PIRSF" id="PIRSF000303">
    <property type="entry name" value="Glutathion_perox"/>
    <property type="match status" value="1"/>
</dbReference>
<dbReference type="InterPro" id="IPR036249">
    <property type="entry name" value="Thioredoxin-like_sf"/>
</dbReference>
<evidence type="ECO:0000256" key="3">
    <source>
        <dbReference type="ARBA" id="ARBA00023002"/>
    </source>
</evidence>
<dbReference type="SUPFAM" id="SSF52833">
    <property type="entry name" value="Thioredoxin-like"/>
    <property type="match status" value="1"/>
</dbReference>